<dbReference type="STRING" id="334819.W7MP22"/>
<accession>W7MP22</accession>
<evidence type="ECO:0000313" key="1">
    <source>
        <dbReference type="EMBL" id="EWG49514.1"/>
    </source>
</evidence>
<gene>
    <name evidence="1" type="ORF">FVEG_09018</name>
</gene>
<name>W7MP22_GIBM7</name>
<dbReference type="PANTHER" id="PTHR40788:SF2">
    <property type="entry name" value="CLR5 DOMAIN-CONTAINING PROTEIN"/>
    <property type="match status" value="1"/>
</dbReference>
<dbReference type="PANTHER" id="PTHR40788">
    <property type="entry name" value="CLR5 DOMAIN-CONTAINING PROTEIN-RELATED"/>
    <property type="match status" value="1"/>
</dbReference>
<evidence type="ECO:0000313" key="2">
    <source>
        <dbReference type="Proteomes" id="UP000009096"/>
    </source>
</evidence>
<dbReference type="VEuPathDB" id="FungiDB:FVEG_09018"/>
<keyword evidence="2" id="KW-1185">Reference proteome</keyword>
<organism evidence="1 2">
    <name type="scientific">Gibberella moniliformis (strain M3125 / FGSC 7600)</name>
    <name type="common">Maize ear and stalk rot fungus</name>
    <name type="synonym">Fusarium verticillioides</name>
    <dbReference type="NCBI Taxonomy" id="334819"/>
    <lineage>
        <taxon>Eukaryota</taxon>
        <taxon>Fungi</taxon>
        <taxon>Dikarya</taxon>
        <taxon>Ascomycota</taxon>
        <taxon>Pezizomycotina</taxon>
        <taxon>Sordariomycetes</taxon>
        <taxon>Hypocreomycetidae</taxon>
        <taxon>Hypocreales</taxon>
        <taxon>Nectriaceae</taxon>
        <taxon>Fusarium</taxon>
        <taxon>Fusarium fujikuroi species complex</taxon>
    </lineage>
</organism>
<dbReference type="OrthoDB" id="2922289at2759"/>
<reference evidence="1 2" key="1">
    <citation type="journal article" date="2010" name="Nature">
        <title>Comparative genomics reveals mobile pathogenicity chromosomes in Fusarium.</title>
        <authorList>
            <person name="Ma L.J."/>
            <person name="van der Does H.C."/>
            <person name="Borkovich K.A."/>
            <person name="Coleman J.J."/>
            <person name="Daboussi M.J."/>
            <person name="Di Pietro A."/>
            <person name="Dufresne M."/>
            <person name="Freitag M."/>
            <person name="Grabherr M."/>
            <person name="Henrissat B."/>
            <person name="Houterman P.M."/>
            <person name="Kang S."/>
            <person name="Shim W.B."/>
            <person name="Woloshuk C."/>
            <person name="Xie X."/>
            <person name="Xu J.R."/>
            <person name="Antoniw J."/>
            <person name="Baker S.E."/>
            <person name="Bluhm B.H."/>
            <person name="Breakspear A."/>
            <person name="Brown D.W."/>
            <person name="Butchko R.A."/>
            <person name="Chapman S."/>
            <person name="Coulson R."/>
            <person name="Coutinho P.M."/>
            <person name="Danchin E.G."/>
            <person name="Diener A."/>
            <person name="Gale L.R."/>
            <person name="Gardiner D.M."/>
            <person name="Goff S."/>
            <person name="Hammond-Kosack K.E."/>
            <person name="Hilburn K."/>
            <person name="Hua-Van A."/>
            <person name="Jonkers W."/>
            <person name="Kazan K."/>
            <person name="Kodira C.D."/>
            <person name="Koehrsen M."/>
            <person name="Kumar L."/>
            <person name="Lee Y.H."/>
            <person name="Li L."/>
            <person name="Manners J.M."/>
            <person name="Miranda-Saavedra D."/>
            <person name="Mukherjee M."/>
            <person name="Park G."/>
            <person name="Park J."/>
            <person name="Park S.Y."/>
            <person name="Proctor R.H."/>
            <person name="Regev A."/>
            <person name="Ruiz-Roldan M.C."/>
            <person name="Sain D."/>
            <person name="Sakthikumar S."/>
            <person name="Sykes S."/>
            <person name="Schwartz D.C."/>
            <person name="Turgeon B.G."/>
            <person name="Wapinski I."/>
            <person name="Yoder O."/>
            <person name="Young S."/>
            <person name="Zeng Q."/>
            <person name="Zhou S."/>
            <person name="Galagan J."/>
            <person name="Cuomo C.A."/>
            <person name="Kistler H.C."/>
            <person name="Rep M."/>
        </authorList>
    </citation>
    <scope>NUCLEOTIDE SEQUENCE [LARGE SCALE GENOMIC DNA]</scope>
    <source>
        <strain evidence="2">M3125 / FGSC 7600</strain>
    </source>
</reference>
<dbReference type="EMBL" id="CM000582">
    <property type="protein sequence ID" value="EWG49514.1"/>
    <property type="molecule type" value="Genomic_DNA"/>
</dbReference>
<dbReference type="KEGG" id="fvr:FVEG_09018"/>
<dbReference type="GeneID" id="30066705"/>
<dbReference type="RefSeq" id="XP_018755705.1">
    <property type="nucleotide sequence ID" value="XM_018897930.1"/>
</dbReference>
<dbReference type="AlphaFoldDB" id="W7MP22"/>
<dbReference type="Proteomes" id="UP000009096">
    <property type="component" value="Chromosome 5"/>
</dbReference>
<sequence length="541" mass="62972">MVMEPPYATEDMKLVLQGVSQDDYGIVKKFPEADPGVWLHLSNKDYDWSTSTIYGKVWSVWQYSIASGMVILEIQERLMDFLFKCCYRILHDIEPNNLLSDTYPIQPEPTLPSNTQTEELQTSLLEITFEAPYRVPTRLNFANLEKLFAARAAAAEDYVWTMREDPNYFAEQVSDTYDHVQLIGDTREHKDKWGAAIGQVLANVYTMIENYASVINPTEKLPDEYNDQIRHFLSFLLTMREAVFLPKLELLIKRSLPFRAAIILWRLHSEDRDRPLTYNEQFLLMHVLRHLYDSRGLLDDDQDVVPDIFTMNMVMNDLELQTERDKTIRDLLSPTARVMMGDLTLIIQALHALERFEPWNRGFSAEVDDDSMDWSTEVIEARLGILRQITKLWKLVKFAYPEHRRRNKENVEMMRRAESNLDSFWARADRYLYDRTKNMNESILMGLLKSPRVLQRTPEWVEPTKEKKKVLDIEQSLSTFFFGTSDDRDTKASELLSAKPAKAKLKTRGTTIQLTDTVEAPAEAMAEVALEDPKPVFKVDR</sequence>
<protein>
    <submittedName>
        <fullName evidence="1">Uncharacterized protein</fullName>
    </submittedName>
</protein>
<proteinExistence type="predicted"/>
<dbReference type="EMBL" id="DS022253">
    <property type="protein sequence ID" value="EWG49514.1"/>
    <property type="molecule type" value="Genomic_DNA"/>
</dbReference>